<sequence length="72" mass="7361">MSSSPATAHRLASLTSQAAAHHFTPLTQMGLIKSSYGLTNQSHTNASLAPESTGLPLQASAQGLPSHLTAAH</sequence>
<feature type="region of interest" description="Disordered" evidence="1">
    <location>
        <begin position="41"/>
        <end position="72"/>
    </location>
</feature>
<evidence type="ECO:0000313" key="2">
    <source>
        <dbReference type="EMBL" id="CAK7344795.1"/>
    </source>
</evidence>
<evidence type="ECO:0000256" key="1">
    <source>
        <dbReference type="SAM" id="MobiDB-lite"/>
    </source>
</evidence>
<dbReference type="AlphaFoldDB" id="A0AAV1S1L9"/>
<name>A0AAV1S1L9_9ROSI</name>
<keyword evidence="3" id="KW-1185">Reference proteome</keyword>
<protein>
    <submittedName>
        <fullName evidence="2">Uncharacterized protein</fullName>
    </submittedName>
</protein>
<reference evidence="2 3" key="1">
    <citation type="submission" date="2024-01" db="EMBL/GenBank/DDBJ databases">
        <authorList>
            <person name="Waweru B."/>
        </authorList>
    </citation>
    <scope>NUCLEOTIDE SEQUENCE [LARGE SCALE GENOMIC DNA]</scope>
</reference>
<accession>A0AAV1S1L9</accession>
<dbReference type="Proteomes" id="UP001314170">
    <property type="component" value="Unassembled WGS sequence"/>
</dbReference>
<proteinExistence type="predicted"/>
<comment type="caution">
    <text evidence="2">The sequence shown here is derived from an EMBL/GenBank/DDBJ whole genome shotgun (WGS) entry which is preliminary data.</text>
</comment>
<dbReference type="EMBL" id="CAWUPB010001165">
    <property type="protein sequence ID" value="CAK7344795.1"/>
    <property type="molecule type" value="Genomic_DNA"/>
</dbReference>
<feature type="non-terminal residue" evidence="2">
    <location>
        <position position="72"/>
    </location>
</feature>
<evidence type="ECO:0000313" key="3">
    <source>
        <dbReference type="Proteomes" id="UP001314170"/>
    </source>
</evidence>
<gene>
    <name evidence="2" type="ORF">DCAF_LOCUS17951</name>
</gene>
<organism evidence="2 3">
    <name type="scientific">Dovyalis caffra</name>
    <dbReference type="NCBI Taxonomy" id="77055"/>
    <lineage>
        <taxon>Eukaryota</taxon>
        <taxon>Viridiplantae</taxon>
        <taxon>Streptophyta</taxon>
        <taxon>Embryophyta</taxon>
        <taxon>Tracheophyta</taxon>
        <taxon>Spermatophyta</taxon>
        <taxon>Magnoliopsida</taxon>
        <taxon>eudicotyledons</taxon>
        <taxon>Gunneridae</taxon>
        <taxon>Pentapetalae</taxon>
        <taxon>rosids</taxon>
        <taxon>fabids</taxon>
        <taxon>Malpighiales</taxon>
        <taxon>Salicaceae</taxon>
        <taxon>Flacourtieae</taxon>
        <taxon>Dovyalis</taxon>
    </lineage>
</organism>